<dbReference type="AlphaFoldDB" id="W7HZ90"/>
<evidence type="ECO:0000256" key="1">
    <source>
        <dbReference type="SAM" id="MobiDB-lite"/>
    </source>
</evidence>
<feature type="region of interest" description="Disordered" evidence="1">
    <location>
        <begin position="22"/>
        <end position="106"/>
    </location>
</feature>
<dbReference type="Proteomes" id="UP000024837">
    <property type="component" value="Unassembled WGS sequence"/>
</dbReference>
<evidence type="ECO:0000313" key="2">
    <source>
        <dbReference type="EMBL" id="EWC48839.1"/>
    </source>
</evidence>
<feature type="compositionally biased region" description="Polar residues" evidence="1">
    <location>
        <begin position="80"/>
        <end position="91"/>
    </location>
</feature>
<proteinExistence type="predicted"/>
<sequence length="189" mass="20096">MRPFTRSLPSRRLFAQAAARFSTARPTYCPNRADLPANNDPAAPNQPHRREGCTQDPPAPPLPGSAAGGSSSSAATATTQSTVHNSATSRRTASEVHPNGKIFPPPGAQHLGSIEQPMVVGAEDGSAKSIEWAQTVGSVKVAYRPVPQRWKDSWVLGALREHVEGRRARTGQEGTGKKRGMGRMPDLSG</sequence>
<protein>
    <submittedName>
        <fullName evidence="2">Uncharacterized protein</fullName>
    </submittedName>
</protein>
<feature type="compositionally biased region" description="Low complexity" evidence="1">
    <location>
        <begin position="30"/>
        <end position="45"/>
    </location>
</feature>
<feature type="compositionally biased region" description="Low complexity" evidence="1">
    <location>
        <begin position="64"/>
        <end position="79"/>
    </location>
</feature>
<keyword evidence="3" id="KW-1185">Reference proteome</keyword>
<reference evidence="2 3" key="1">
    <citation type="submission" date="2013-05" db="EMBL/GenBank/DDBJ databases">
        <title>Drechslerella stenobrocha genome reveals carnivorous origination and mechanical trapping mechanism of predatory fungi.</title>
        <authorList>
            <person name="Liu X."/>
            <person name="Zhang W."/>
            <person name="Liu K."/>
        </authorList>
    </citation>
    <scope>NUCLEOTIDE SEQUENCE [LARGE SCALE GENOMIC DNA]</scope>
    <source>
        <strain evidence="2 3">248</strain>
    </source>
</reference>
<feature type="region of interest" description="Disordered" evidence="1">
    <location>
        <begin position="164"/>
        <end position="189"/>
    </location>
</feature>
<dbReference type="OrthoDB" id="284292at2759"/>
<organism evidence="2 3">
    <name type="scientific">Drechslerella stenobrocha 248</name>
    <dbReference type="NCBI Taxonomy" id="1043628"/>
    <lineage>
        <taxon>Eukaryota</taxon>
        <taxon>Fungi</taxon>
        <taxon>Dikarya</taxon>
        <taxon>Ascomycota</taxon>
        <taxon>Pezizomycotina</taxon>
        <taxon>Orbiliomycetes</taxon>
        <taxon>Orbiliales</taxon>
        <taxon>Orbiliaceae</taxon>
        <taxon>Drechslerella</taxon>
    </lineage>
</organism>
<name>W7HZ90_9PEZI</name>
<accession>W7HZ90</accession>
<dbReference type="HOGENOM" id="CLU_1434420_0_0_1"/>
<evidence type="ECO:0000313" key="3">
    <source>
        <dbReference type="Proteomes" id="UP000024837"/>
    </source>
</evidence>
<dbReference type="EMBL" id="KI966371">
    <property type="protein sequence ID" value="EWC48839.1"/>
    <property type="molecule type" value="Genomic_DNA"/>
</dbReference>
<gene>
    <name evidence="2" type="ORF">DRE_00144</name>
</gene>